<dbReference type="KEGG" id="rhp:LPB142_05440"/>
<sequence length="280" mass="31639">MADVPPTEGWLQKLTAVAKQQFKKQIFEGEPAKPLVPPPVDSGKFTTYGFEQYQKLCKTPQPEPDILNGTTKKIYAQVKHWTELSPIHAEGRDWAGITHEDLAQAVGVSSKQVQRIVSKPPFHTITKVIEKRTRKLFRIGAPSDMTHEDFARIMVADWRKATGRKEKRDDFGLLVGMVKDAPIGLAPDILRTVVENWSGFSAGVGLAVEVAKVEGDAFDGNAEHFEKKFFHYPAISVTRRFWPVAIEFYHMFIQENLGKGPILYDQIDKILNNHEIQSPF</sequence>
<dbReference type="STRING" id="1850250.LPB142_05440"/>
<gene>
    <name evidence="1" type="ORF">LPB142_05440</name>
</gene>
<protein>
    <submittedName>
        <fullName evidence="1">Uncharacterized protein</fullName>
    </submittedName>
</protein>
<reference evidence="1 2" key="1">
    <citation type="submission" date="2016-10" db="EMBL/GenBank/DDBJ databases">
        <title>Rhodobacter sp. LPB0142, isolated from sea water.</title>
        <authorList>
            <person name="Kim E."/>
            <person name="Yi H."/>
        </authorList>
    </citation>
    <scope>NUCLEOTIDE SEQUENCE [LARGE SCALE GENOMIC DNA]</scope>
    <source>
        <strain evidence="1 2">LPB0142</strain>
    </source>
</reference>
<proteinExistence type="predicted"/>
<dbReference type="Proteomes" id="UP000176562">
    <property type="component" value="Chromosome"/>
</dbReference>
<dbReference type="AlphaFoldDB" id="A0A1D9MAL3"/>
<organism evidence="1 2">
    <name type="scientific">Rhodobacter xanthinilyticus</name>
    <dbReference type="NCBI Taxonomy" id="1850250"/>
    <lineage>
        <taxon>Bacteria</taxon>
        <taxon>Pseudomonadati</taxon>
        <taxon>Pseudomonadota</taxon>
        <taxon>Alphaproteobacteria</taxon>
        <taxon>Rhodobacterales</taxon>
        <taxon>Rhodobacter group</taxon>
        <taxon>Rhodobacter</taxon>
    </lineage>
</organism>
<evidence type="ECO:0000313" key="1">
    <source>
        <dbReference type="EMBL" id="AOZ68830.1"/>
    </source>
</evidence>
<name>A0A1D9MAL3_9RHOB</name>
<evidence type="ECO:0000313" key="2">
    <source>
        <dbReference type="Proteomes" id="UP000176562"/>
    </source>
</evidence>
<dbReference type="EMBL" id="CP017781">
    <property type="protein sequence ID" value="AOZ68830.1"/>
    <property type="molecule type" value="Genomic_DNA"/>
</dbReference>
<keyword evidence="2" id="KW-1185">Reference proteome</keyword>
<accession>A0A1D9MAL3</accession>
<dbReference type="RefSeq" id="WP_071165748.1">
    <property type="nucleotide sequence ID" value="NZ_CP017781.1"/>
</dbReference>